<reference evidence="3 4" key="1">
    <citation type="submission" date="2020-11" db="EMBL/GenBank/DDBJ databases">
        <authorList>
            <person name="Wallbank WR R."/>
            <person name="Pardo Diaz C."/>
            <person name="Kozak K."/>
            <person name="Martin S."/>
            <person name="Jiggins C."/>
            <person name="Moest M."/>
            <person name="Warren A I."/>
            <person name="Generalovic N T."/>
            <person name="Byers J.R.P. K."/>
            <person name="Montejo-Kovacevich G."/>
            <person name="Yen C E."/>
        </authorList>
    </citation>
    <scope>NUCLEOTIDE SEQUENCE [LARGE SCALE GENOMIC DNA]</scope>
</reference>
<dbReference type="InParanoid" id="A0A7R8V2S9"/>
<dbReference type="CDD" id="cd00072">
    <property type="entry name" value="GYF"/>
    <property type="match status" value="1"/>
</dbReference>
<name>A0A7R8V2S9_HERIL</name>
<evidence type="ECO:0000256" key="1">
    <source>
        <dbReference type="SAM" id="MobiDB-lite"/>
    </source>
</evidence>
<dbReference type="PROSITE" id="PS50829">
    <property type="entry name" value="GYF"/>
    <property type="match status" value="1"/>
</dbReference>
<feature type="compositionally biased region" description="Polar residues" evidence="1">
    <location>
        <begin position="546"/>
        <end position="559"/>
    </location>
</feature>
<dbReference type="Pfam" id="PF02213">
    <property type="entry name" value="GYF"/>
    <property type="match status" value="1"/>
</dbReference>
<protein>
    <recommendedName>
        <fullName evidence="2">GYF domain-containing protein</fullName>
    </recommendedName>
</protein>
<evidence type="ECO:0000313" key="4">
    <source>
        <dbReference type="Proteomes" id="UP000594454"/>
    </source>
</evidence>
<proteinExistence type="predicted"/>
<dbReference type="SUPFAM" id="SSF55277">
    <property type="entry name" value="GYF domain"/>
    <property type="match status" value="1"/>
</dbReference>
<dbReference type="InterPro" id="IPR035445">
    <property type="entry name" value="GYF-like_dom_sf"/>
</dbReference>
<dbReference type="AlphaFoldDB" id="A0A7R8V2S9"/>
<dbReference type="InterPro" id="IPR003169">
    <property type="entry name" value="GYF"/>
</dbReference>
<evidence type="ECO:0000313" key="3">
    <source>
        <dbReference type="EMBL" id="CAD7091801.1"/>
    </source>
</evidence>
<feature type="domain" description="GYF" evidence="2">
    <location>
        <begin position="1098"/>
        <end position="1152"/>
    </location>
</feature>
<dbReference type="SMART" id="SM00444">
    <property type="entry name" value="GYF"/>
    <property type="match status" value="1"/>
</dbReference>
<feature type="compositionally biased region" description="Polar residues" evidence="1">
    <location>
        <begin position="584"/>
        <end position="597"/>
    </location>
</feature>
<evidence type="ECO:0000259" key="2">
    <source>
        <dbReference type="PROSITE" id="PS50829"/>
    </source>
</evidence>
<feature type="compositionally biased region" description="Polar residues" evidence="1">
    <location>
        <begin position="1"/>
        <end position="15"/>
    </location>
</feature>
<feature type="region of interest" description="Disordered" evidence="1">
    <location>
        <begin position="541"/>
        <end position="623"/>
    </location>
</feature>
<organism evidence="3 4">
    <name type="scientific">Hermetia illucens</name>
    <name type="common">Black soldier fly</name>
    <dbReference type="NCBI Taxonomy" id="343691"/>
    <lineage>
        <taxon>Eukaryota</taxon>
        <taxon>Metazoa</taxon>
        <taxon>Ecdysozoa</taxon>
        <taxon>Arthropoda</taxon>
        <taxon>Hexapoda</taxon>
        <taxon>Insecta</taxon>
        <taxon>Pterygota</taxon>
        <taxon>Neoptera</taxon>
        <taxon>Endopterygota</taxon>
        <taxon>Diptera</taxon>
        <taxon>Brachycera</taxon>
        <taxon>Stratiomyomorpha</taxon>
        <taxon>Stratiomyidae</taxon>
        <taxon>Hermetiinae</taxon>
        <taxon>Hermetia</taxon>
    </lineage>
</organism>
<dbReference type="EMBL" id="LR899014">
    <property type="protein sequence ID" value="CAD7091801.1"/>
    <property type="molecule type" value="Genomic_DNA"/>
</dbReference>
<feature type="region of interest" description="Disordered" evidence="1">
    <location>
        <begin position="1"/>
        <end position="22"/>
    </location>
</feature>
<keyword evidence="4" id="KW-1185">Reference proteome</keyword>
<sequence length="1185" mass="132523">MSSYSSIVRKNTSPNGLGKVGKDNIQTGVLIEKNYCDRATGRKLSNIRLVDSSASNGSKKLSDDGCTNAQMKSERSKENALNVKSPIKNAIGNRQFIRKTETTHTLVTDSTGAYFLQSQTQTQSMISNDLEEFPALGTGRRHKRHSSSDRCDQTNLNGNYLQRSVLSPYATEFVYTGFFEKVLCDTSKEKDYENNNWKDGSDDSAVEEGNLSIMELTENERNDEMKETEEANTGFTSSSLSRRKYLSKLSADAKPFESRDKDDLDTVVKKRVDIFDATKIPFSVGAPPFVPRSCSQKGFCNTENSSTGTMPIVKSHHDQEWNESKEKTVRQSFSLDKKLFINKTEKNMAESRERESSPSTVLKVDDRLQSKSSLKLSIIKDKSDANDIVTKQNLCQVEGKKKYPLMPLPSTPERTCAVLNSRLQADANPFCFAREENQNSNSIDSVITSKKSIDELELKEGTVKGSSSSPEISGNTTICKQLNAVGGQKLTAMDEKTKTLHSDHKTSNTFESWCKDRNTLSQRSSFPNKTMNIVTTRNRYTEQCRKASSPSYTNTSCSADDSEISIPDHSNKTALPSKRDNPLQIKNTIQQSFSQDEATNEESKRSPVLKSSNSWDKDTRTTNVDESQTVALLKLQAMADSLIPKDTMKHQAQHGICPGQCASSVNGNIDTPEVFVSSRNITDPSNAKKGPTQFISSKLTVQRGSFNSKTMHEKVVQQHLNGLRMHNNEKVVMHIINNKPNQIFEGKVGGDRKLLQTHRIEQSSKNLQTFVSSVVSEESKAKFTPSLKTNTTIQSSTVNEFGYGNHVPKCSTPVHDSLKLNLLESRGNRMCSSQSIQYSKPMRPIYNVPRFLPPRPLISPTNGGTLELSNLRTIADRIMPKENVKELVVSNRNSKSLEDHLTHLKMQNNKDDLGRCSIEAHSVNCAKTVESANRDIDVTINKSFSKLSILPATSPPIPPRRNILNQNDLKNNSIIPTGKEENQISLNEDIGSIYSENKANTWLQALEQHYINKMATSDNIDSKESHSSQPSIIGPSEILNTDTILQKQIKNPFIVDTNMTINPQTTSSRCTNPFLDEQEIVSETSPLNTLTAVDIPKDPLWFYVDPKGETQGPFMSIEMAEWFHIGYFNDYLKVRRNCDKRFASIEEFLKLTGSSSPFLDSGSVPPLEIEEEIPRRSTNPFLYDI</sequence>
<gene>
    <name evidence="3" type="ORF">HERILL_LOCUS14201</name>
</gene>
<accession>A0A7R8V2S9</accession>
<dbReference type="OrthoDB" id="48509at2759"/>
<dbReference type="Proteomes" id="UP000594454">
    <property type="component" value="Chromosome 6"/>
</dbReference>
<dbReference type="Gene3D" id="3.30.1490.40">
    <property type="match status" value="1"/>
</dbReference>